<sequence length="481" mass="53054">MTIHRDSTNFDEVVMMVKGAPDVMLPRCREIMTESGDTLPFDEAAAAKLKQIEDDWSKQGKRVLMFCCKQLDAAVFNKEVGIDSARMEALANYHNNGLTVLGLVSIIVPPRPEIPEVVDKCHQAGIRVMMVTGDYGYTATAIARQCHIITCDQTDVLEDVFRLAESESESKPEKNFVDSPATVENSMSDGLAGDAKEGEVDGKTPSKPQMLRKVDSNQTIPVPYESQIDPAMTANLGDAAERGTAGPTDDVFVNLPPNIIRRALVLTGNDISYLSKAHWDLISRYKEVVFSRTTPEQKLCIINEFREREYIVAALGDGINDAPALKAAHVGVAMGGGAEAAKEAAGMVLLDNNFSSLLVGIENGRLAFDNLKKVILYLIPAGSFSELLPIIINIFLGVPLPLSAFFMIVICVLTDVASSIALISEKPEMDILARPPRDAKRDRLVNFRFISHCYFFLGMIEFLCAHSMYFFYMYHYHGIPM</sequence>
<gene>
    <name evidence="1" type="ORF">EV182_005600</name>
</gene>
<evidence type="ECO:0000313" key="2">
    <source>
        <dbReference type="Proteomes" id="UP001145114"/>
    </source>
</evidence>
<protein>
    <submittedName>
        <fullName evidence="1">Uncharacterized protein</fullName>
    </submittedName>
</protein>
<organism evidence="1 2">
    <name type="scientific">Spiromyces aspiralis</name>
    <dbReference type="NCBI Taxonomy" id="68401"/>
    <lineage>
        <taxon>Eukaryota</taxon>
        <taxon>Fungi</taxon>
        <taxon>Fungi incertae sedis</taxon>
        <taxon>Zoopagomycota</taxon>
        <taxon>Kickxellomycotina</taxon>
        <taxon>Kickxellomycetes</taxon>
        <taxon>Kickxellales</taxon>
        <taxon>Kickxellaceae</taxon>
        <taxon>Spiromyces</taxon>
    </lineage>
</organism>
<proteinExistence type="predicted"/>
<dbReference type="Proteomes" id="UP001145114">
    <property type="component" value="Unassembled WGS sequence"/>
</dbReference>
<evidence type="ECO:0000313" key="1">
    <source>
        <dbReference type="EMBL" id="KAJ1677705.1"/>
    </source>
</evidence>
<keyword evidence="2" id="KW-1185">Reference proteome</keyword>
<comment type="caution">
    <text evidence="1">The sequence shown here is derived from an EMBL/GenBank/DDBJ whole genome shotgun (WGS) entry which is preliminary data.</text>
</comment>
<dbReference type="EMBL" id="JAMZIH010002046">
    <property type="protein sequence ID" value="KAJ1677705.1"/>
    <property type="molecule type" value="Genomic_DNA"/>
</dbReference>
<reference evidence="1" key="1">
    <citation type="submission" date="2022-06" db="EMBL/GenBank/DDBJ databases">
        <title>Phylogenomic reconstructions and comparative analyses of Kickxellomycotina fungi.</title>
        <authorList>
            <person name="Reynolds N.K."/>
            <person name="Stajich J.E."/>
            <person name="Barry K."/>
            <person name="Grigoriev I.V."/>
            <person name="Crous P."/>
            <person name="Smith M.E."/>
        </authorList>
    </citation>
    <scope>NUCLEOTIDE SEQUENCE</scope>
    <source>
        <strain evidence="1">RSA 2271</strain>
    </source>
</reference>
<name>A0ACC1HMA7_9FUNG</name>
<feature type="non-terminal residue" evidence="1">
    <location>
        <position position="481"/>
    </location>
</feature>
<accession>A0ACC1HMA7</accession>